<dbReference type="PANTHER" id="PTHR21013:SF10">
    <property type="entry name" value="ATP SYNTHASE MITOCHONDRIAL F1 COMPLEX ASSEMBLY FACTOR 2"/>
    <property type="match status" value="1"/>
</dbReference>
<sequence length="233" mass="25783">MTKRFYKTVTVHPDADGHAIRLDDRPLPTTTRRNLVLPTPDLAEAIAEEWRAQGDKVDPLSMPLTRLANTGIDRVAGERDRYVAELVRYTDTDTLAYWAPDPAELVARQRAEWQPLLDWFAEHVGHPMQTTSGISAVSQRPEVAAVLSARLAARSDLALGALQTLVAVSGSAVVTLALDAGRLDPEAAFRAAFLDELYQAEVWGTDREAEQRRRAIAEDMAQTARFLLLLDGR</sequence>
<evidence type="ECO:0000256" key="1">
    <source>
        <dbReference type="ARBA" id="ARBA00008231"/>
    </source>
</evidence>
<keyword evidence="3" id="KW-0143">Chaperone</keyword>
<name>A0ABV7KYZ1_9PROT</name>
<organism evidence="4 5">
    <name type="scientific">Marinibaculum pumilum</name>
    <dbReference type="NCBI Taxonomy" id="1766165"/>
    <lineage>
        <taxon>Bacteria</taxon>
        <taxon>Pseudomonadati</taxon>
        <taxon>Pseudomonadota</taxon>
        <taxon>Alphaproteobacteria</taxon>
        <taxon>Rhodospirillales</taxon>
        <taxon>Rhodospirillaceae</taxon>
        <taxon>Marinibaculum</taxon>
    </lineage>
</organism>
<gene>
    <name evidence="4" type="ORF">ACFOGJ_10375</name>
</gene>
<dbReference type="InterPro" id="IPR011419">
    <property type="entry name" value="ATP12_ATP_synth-F1-assembly"/>
</dbReference>
<dbReference type="RefSeq" id="WP_379899970.1">
    <property type="nucleotide sequence ID" value="NZ_JBHRTR010000024.1"/>
</dbReference>
<keyword evidence="5" id="KW-1185">Reference proteome</keyword>
<dbReference type="InterPro" id="IPR023335">
    <property type="entry name" value="ATP12_ortho_dom_sf"/>
</dbReference>
<keyword evidence="2" id="KW-0809">Transit peptide</keyword>
<dbReference type="PANTHER" id="PTHR21013">
    <property type="entry name" value="ATP SYNTHASE MITOCHONDRIAL F1 COMPLEX ASSEMBLY FACTOR 2/ATP12 PROTEIN, MITOCHONDRIAL PRECURSOR"/>
    <property type="match status" value="1"/>
</dbReference>
<comment type="similarity">
    <text evidence="1">Belongs to the ATP12 family.</text>
</comment>
<dbReference type="SUPFAM" id="SSF160909">
    <property type="entry name" value="ATP12-like"/>
    <property type="match status" value="1"/>
</dbReference>
<evidence type="ECO:0000256" key="2">
    <source>
        <dbReference type="ARBA" id="ARBA00022946"/>
    </source>
</evidence>
<dbReference type="Gene3D" id="3.30.2180.10">
    <property type="entry name" value="ATP12-like"/>
    <property type="match status" value="1"/>
</dbReference>
<accession>A0ABV7KYZ1</accession>
<dbReference type="Proteomes" id="UP001595528">
    <property type="component" value="Unassembled WGS sequence"/>
</dbReference>
<dbReference type="InterPro" id="IPR042272">
    <property type="entry name" value="ATP12_ATP_synth-F1-assembly_N"/>
</dbReference>
<dbReference type="Pfam" id="PF07542">
    <property type="entry name" value="ATP12"/>
    <property type="match status" value="1"/>
</dbReference>
<evidence type="ECO:0000313" key="4">
    <source>
        <dbReference type="EMBL" id="MFC3227638.1"/>
    </source>
</evidence>
<comment type="caution">
    <text evidence="4">The sequence shown here is derived from an EMBL/GenBank/DDBJ whole genome shotgun (WGS) entry which is preliminary data.</text>
</comment>
<evidence type="ECO:0000256" key="3">
    <source>
        <dbReference type="ARBA" id="ARBA00023186"/>
    </source>
</evidence>
<protein>
    <submittedName>
        <fullName evidence="4">ATP12 family chaperone protein</fullName>
    </submittedName>
</protein>
<proteinExistence type="inferred from homology"/>
<dbReference type="Gene3D" id="1.10.3580.10">
    <property type="entry name" value="ATP12 ATPase"/>
    <property type="match status" value="1"/>
</dbReference>
<reference evidence="5" key="1">
    <citation type="journal article" date="2019" name="Int. J. Syst. Evol. Microbiol.">
        <title>The Global Catalogue of Microorganisms (GCM) 10K type strain sequencing project: providing services to taxonomists for standard genome sequencing and annotation.</title>
        <authorList>
            <consortium name="The Broad Institute Genomics Platform"/>
            <consortium name="The Broad Institute Genome Sequencing Center for Infectious Disease"/>
            <person name="Wu L."/>
            <person name="Ma J."/>
        </authorList>
    </citation>
    <scope>NUCLEOTIDE SEQUENCE [LARGE SCALE GENOMIC DNA]</scope>
    <source>
        <strain evidence="5">KCTC 42964</strain>
    </source>
</reference>
<evidence type="ECO:0000313" key="5">
    <source>
        <dbReference type="Proteomes" id="UP001595528"/>
    </source>
</evidence>
<dbReference type="EMBL" id="JBHRTR010000024">
    <property type="protein sequence ID" value="MFC3227638.1"/>
    <property type="molecule type" value="Genomic_DNA"/>
</dbReference>